<dbReference type="GO" id="GO:0033819">
    <property type="term" value="F:lipoyl(octanoyl) transferase activity"/>
    <property type="evidence" value="ECO:0007669"/>
    <property type="project" value="UniProtKB-EC"/>
</dbReference>
<dbReference type="NCBIfam" id="TIGR00214">
    <property type="entry name" value="lipB"/>
    <property type="match status" value="1"/>
</dbReference>
<evidence type="ECO:0000256" key="1">
    <source>
        <dbReference type="ARBA" id="ARBA00004821"/>
    </source>
</evidence>
<dbReference type="InterPro" id="IPR000544">
    <property type="entry name" value="Octanoyltransferase"/>
</dbReference>
<evidence type="ECO:0000313" key="8">
    <source>
        <dbReference type="EMBL" id="TBW23665.1"/>
    </source>
</evidence>
<keyword evidence="9" id="KW-1185">Reference proteome</keyword>
<feature type="region of interest" description="Disordered" evidence="6">
    <location>
        <begin position="217"/>
        <end position="270"/>
    </location>
</feature>
<comment type="subcellular location">
    <subcellularLocation>
        <location evidence="5">Cytoplasm</location>
    </subcellularLocation>
</comment>
<comment type="similarity">
    <text evidence="5">Belongs to the LipB family.</text>
</comment>
<organism evidence="8 9">
    <name type="scientific">Arcanobacterium bovis</name>
    <dbReference type="NCBI Taxonomy" id="2529275"/>
    <lineage>
        <taxon>Bacteria</taxon>
        <taxon>Bacillati</taxon>
        <taxon>Actinomycetota</taxon>
        <taxon>Actinomycetes</taxon>
        <taxon>Actinomycetales</taxon>
        <taxon>Actinomycetaceae</taxon>
        <taxon>Arcanobacterium</taxon>
    </lineage>
</organism>
<evidence type="ECO:0000313" key="9">
    <source>
        <dbReference type="Proteomes" id="UP000293036"/>
    </source>
</evidence>
<comment type="pathway">
    <text evidence="1 5">Protein modification; protein lipoylation via endogenous pathway; protein N(6)-(lipoyl)lysine from octanoyl-[acyl-carrier-protein]: step 1/2.</text>
</comment>
<dbReference type="EMBL" id="SJDT01000001">
    <property type="protein sequence ID" value="TBW23665.1"/>
    <property type="molecule type" value="Genomic_DNA"/>
</dbReference>
<accession>A0A4Q9V203</accession>
<dbReference type="EC" id="2.3.1.181" evidence="5"/>
<keyword evidence="3 5" id="KW-0012">Acyltransferase</keyword>
<dbReference type="NCBIfam" id="NF010925">
    <property type="entry name" value="PRK14345.1"/>
    <property type="match status" value="1"/>
</dbReference>
<dbReference type="InterPro" id="IPR045864">
    <property type="entry name" value="aa-tRNA-synth_II/BPL/LPL"/>
</dbReference>
<dbReference type="PANTHER" id="PTHR10993">
    <property type="entry name" value="OCTANOYLTRANSFERASE"/>
    <property type="match status" value="1"/>
</dbReference>
<feature type="compositionally biased region" description="Polar residues" evidence="6">
    <location>
        <begin position="260"/>
        <end position="270"/>
    </location>
</feature>
<evidence type="ECO:0000256" key="3">
    <source>
        <dbReference type="ARBA" id="ARBA00023315"/>
    </source>
</evidence>
<comment type="miscellaneous">
    <text evidence="5">In the reaction, the free carboxyl group of octanoic acid is attached via an amide linkage to the epsilon-amino group of a specific lysine residue of lipoyl domains of lipoate-dependent enzymes.</text>
</comment>
<reference evidence="8 9" key="1">
    <citation type="submission" date="2019-02" db="EMBL/GenBank/DDBJ databases">
        <title>Arcanobacterium bovis sp. nov., isolated from the milk of a cow with mastitis.</title>
        <authorList>
            <person name="Sammra O."/>
            <person name="Foster G."/>
            <person name="Hassan A."/>
            <person name="Alssahen M."/>
            <person name="Laemmler C."/>
            <person name="Borowiak M."/>
            <person name="Malorny B."/>
            <person name="Abdulmawjood A."/>
        </authorList>
    </citation>
    <scope>NUCLEOTIDE SEQUENCE [LARGE SCALE GENOMIC DNA]</scope>
    <source>
        <strain evidence="8 9">C605018/01/1</strain>
    </source>
</reference>
<dbReference type="GO" id="GO:0005737">
    <property type="term" value="C:cytoplasm"/>
    <property type="evidence" value="ECO:0007669"/>
    <property type="project" value="UniProtKB-SubCell"/>
</dbReference>
<comment type="catalytic activity">
    <reaction evidence="5">
        <text>octanoyl-[ACP] + L-lysyl-[protein] = N(6)-octanoyl-L-lysyl-[protein] + holo-[ACP] + H(+)</text>
        <dbReference type="Rhea" id="RHEA:17665"/>
        <dbReference type="Rhea" id="RHEA-COMP:9636"/>
        <dbReference type="Rhea" id="RHEA-COMP:9685"/>
        <dbReference type="Rhea" id="RHEA-COMP:9752"/>
        <dbReference type="Rhea" id="RHEA-COMP:9928"/>
        <dbReference type="ChEBI" id="CHEBI:15378"/>
        <dbReference type="ChEBI" id="CHEBI:29969"/>
        <dbReference type="ChEBI" id="CHEBI:64479"/>
        <dbReference type="ChEBI" id="CHEBI:78463"/>
        <dbReference type="ChEBI" id="CHEBI:78809"/>
        <dbReference type="EC" id="2.3.1.181"/>
    </reaction>
</comment>
<gene>
    <name evidence="5 8" type="primary">lipB</name>
    <name evidence="8" type="ORF">EZJ44_00535</name>
</gene>
<comment type="caution">
    <text evidence="8">The sequence shown here is derived from an EMBL/GenBank/DDBJ whole genome shotgun (WGS) entry which is preliminary data.</text>
</comment>
<keyword evidence="5" id="KW-0963">Cytoplasm</keyword>
<feature type="site" description="Lowers pKa of active site Cys" evidence="5">
    <location>
        <position position="137"/>
    </location>
</feature>
<evidence type="ECO:0000256" key="5">
    <source>
        <dbReference type="HAMAP-Rule" id="MF_00013"/>
    </source>
</evidence>
<evidence type="ECO:0000256" key="6">
    <source>
        <dbReference type="SAM" id="MobiDB-lite"/>
    </source>
</evidence>
<feature type="binding site" evidence="5">
    <location>
        <begin position="140"/>
        <end position="142"/>
    </location>
    <ligand>
        <name>substrate</name>
    </ligand>
</feature>
<dbReference type="Pfam" id="PF21948">
    <property type="entry name" value="LplA-B_cat"/>
    <property type="match status" value="1"/>
</dbReference>
<dbReference type="InterPro" id="IPR004143">
    <property type="entry name" value="BPL_LPL_catalytic"/>
</dbReference>
<dbReference type="AlphaFoldDB" id="A0A4Q9V203"/>
<sequence>MHILNLLGYGPMDYMLVDSIQRKIHAQVSALEVPDTFIIWEAQDVYTAGRKTKPEDIPDTNVPVITMDRGGSVTYHGPGQLVVYPVIKVAPPKDVVTFVRNTETAVINAMREYQLETAQVEGRSGVWILKDGEQDKKLCAIGIKFAADTSLHGLALNVSTNLERFMRVIPCGLSDAGVATLREQGIETSLDDVAARLLPHLAKAYAPLRLRTESSDGTDISYVSGDTSFPQLDPEEYIREAHNSSHRAELPPKTGVPWTQVGTKGTSASA</sequence>
<feature type="binding site" evidence="5">
    <location>
        <begin position="153"/>
        <end position="155"/>
    </location>
    <ligand>
        <name>substrate</name>
    </ligand>
</feature>
<dbReference type="SUPFAM" id="SSF55681">
    <property type="entry name" value="Class II aaRS and biotin synthetases"/>
    <property type="match status" value="1"/>
</dbReference>
<evidence type="ECO:0000259" key="7">
    <source>
        <dbReference type="PROSITE" id="PS51733"/>
    </source>
</evidence>
<feature type="binding site" evidence="5">
    <location>
        <begin position="69"/>
        <end position="76"/>
    </location>
    <ligand>
        <name>substrate</name>
    </ligand>
</feature>
<evidence type="ECO:0000256" key="4">
    <source>
        <dbReference type="ARBA" id="ARBA00024732"/>
    </source>
</evidence>
<dbReference type="HAMAP" id="MF_00013">
    <property type="entry name" value="LipB"/>
    <property type="match status" value="1"/>
</dbReference>
<dbReference type="OrthoDB" id="9787061at2"/>
<feature type="compositionally biased region" description="Basic and acidic residues" evidence="6">
    <location>
        <begin position="236"/>
        <end position="250"/>
    </location>
</feature>
<dbReference type="Gene3D" id="3.30.930.10">
    <property type="entry name" value="Bira Bifunctional Protein, Domain 2"/>
    <property type="match status" value="1"/>
</dbReference>
<comment type="function">
    <text evidence="4 5">Catalyzes the transfer of endogenously produced octanoic acid from octanoyl-acyl-carrier-protein onto the lipoyl domains of lipoate-dependent enzymes. Lipoyl-ACP can also act as a substrate although octanoyl-ACP is likely to be the physiological substrate.</text>
</comment>
<feature type="active site" description="Acyl-thioester intermediate" evidence="5">
    <location>
        <position position="171"/>
    </location>
</feature>
<proteinExistence type="inferred from homology"/>
<dbReference type="GO" id="GO:0009249">
    <property type="term" value="P:protein lipoylation"/>
    <property type="evidence" value="ECO:0007669"/>
    <property type="project" value="InterPro"/>
</dbReference>
<dbReference type="CDD" id="cd16444">
    <property type="entry name" value="LipB"/>
    <property type="match status" value="1"/>
</dbReference>
<dbReference type="Proteomes" id="UP000293036">
    <property type="component" value="Unassembled WGS sequence"/>
</dbReference>
<feature type="domain" description="BPL/LPL catalytic" evidence="7">
    <location>
        <begin position="31"/>
        <end position="209"/>
    </location>
</feature>
<protein>
    <recommendedName>
        <fullName evidence="5">Octanoyltransferase</fullName>
        <ecNumber evidence="5">2.3.1.181</ecNumber>
    </recommendedName>
    <alternativeName>
        <fullName evidence="5">Lipoate-protein ligase B</fullName>
    </alternativeName>
    <alternativeName>
        <fullName evidence="5">Lipoyl/octanoyl transferase</fullName>
    </alternativeName>
    <alternativeName>
        <fullName evidence="5">Octanoyl-[acyl-carrier-protein]-protein N-octanoyltransferase</fullName>
    </alternativeName>
</protein>
<dbReference type="InterPro" id="IPR020605">
    <property type="entry name" value="Octanoyltransferase_CS"/>
</dbReference>
<dbReference type="PANTHER" id="PTHR10993:SF7">
    <property type="entry name" value="LIPOYLTRANSFERASE 2, MITOCHONDRIAL-RELATED"/>
    <property type="match status" value="1"/>
</dbReference>
<keyword evidence="2 5" id="KW-0808">Transferase</keyword>
<name>A0A4Q9V203_9ACTO</name>
<dbReference type="PROSITE" id="PS01313">
    <property type="entry name" value="LIPB"/>
    <property type="match status" value="1"/>
</dbReference>
<dbReference type="UniPathway" id="UPA00538">
    <property type="reaction ID" value="UER00592"/>
</dbReference>
<dbReference type="PROSITE" id="PS51733">
    <property type="entry name" value="BPL_LPL_CATALYTIC"/>
    <property type="match status" value="1"/>
</dbReference>
<evidence type="ECO:0000256" key="2">
    <source>
        <dbReference type="ARBA" id="ARBA00022679"/>
    </source>
</evidence>